<sequence length="24" mass="2595">MCLSDVMGIPEPVNKEVFCPLCVA</sequence>
<dbReference type="AlphaFoldDB" id="A0A4S3JUQ1"/>
<reference evidence="1 2" key="1">
    <citation type="submission" date="2019-03" db="EMBL/GenBank/DDBJ databases">
        <title>The genome sequence of a newly discovered highly antifungal drug resistant Aspergillus species, Aspergillus tanneri NIH 1004.</title>
        <authorList>
            <person name="Mounaud S."/>
            <person name="Singh I."/>
            <person name="Joardar V."/>
            <person name="Pakala S."/>
            <person name="Pakala S."/>
            <person name="Venepally P."/>
            <person name="Hoover J."/>
            <person name="Nierman W."/>
            <person name="Chung J."/>
            <person name="Losada L."/>
        </authorList>
    </citation>
    <scope>NUCLEOTIDE SEQUENCE [LARGE SCALE GENOMIC DNA]</scope>
    <source>
        <strain evidence="1 2">NIH1004</strain>
    </source>
</reference>
<name>A0A4S3JUQ1_9EURO</name>
<accession>A0A4S3JUQ1</accession>
<dbReference type="VEuPathDB" id="FungiDB:EYZ11_001379"/>
<dbReference type="Proteomes" id="UP000308092">
    <property type="component" value="Unassembled WGS sequence"/>
</dbReference>
<organism evidence="1 2">
    <name type="scientific">Aspergillus tanneri</name>
    <dbReference type="NCBI Taxonomy" id="1220188"/>
    <lineage>
        <taxon>Eukaryota</taxon>
        <taxon>Fungi</taxon>
        <taxon>Dikarya</taxon>
        <taxon>Ascomycota</taxon>
        <taxon>Pezizomycotina</taxon>
        <taxon>Eurotiomycetes</taxon>
        <taxon>Eurotiomycetidae</taxon>
        <taxon>Eurotiales</taxon>
        <taxon>Aspergillaceae</taxon>
        <taxon>Aspergillus</taxon>
        <taxon>Aspergillus subgen. Circumdati</taxon>
    </lineage>
</organism>
<comment type="caution">
    <text evidence="1">The sequence shown here is derived from an EMBL/GenBank/DDBJ whole genome shotgun (WGS) entry which is preliminary data.</text>
</comment>
<keyword evidence="2" id="KW-1185">Reference proteome</keyword>
<protein>
    <submittedName>
        <fullName evidence="1">Uncharacterized protein</fullName>
    </submittedName>
</protein>
<evidence type="ECO:0000313" key="2">
    <source>
        <dbReference type="Proteomes" id="UP000308092"/>
    </source>
</evidence>
<gene>
    <name evidence="1" type="ORF">EYZ11_001379</name>
</gene>
<dbReference type="EMBL" id="SOSA01000025">
    <property type="protein sequence ID" value="THC99128.1"/>
    <property type="molecule type" value="Genomic_DNA"/>
</dbReference>
<evidence type="ECO:0000313" key="1">
    <source>
        <dbReference type="EMBL" id="THC99128.1"/>
    </source>
</evidence>
<proteinExistence type="predicted"/>